<dbReference type="Proteomes" id="UP000238479">
    <property type="component" value="Chromosome 1"/>
</dbReference>
<organism evidence="1 2">
    <name type="scientific">Rosa chinensis</name>
    <name type="common">China rose</name>
    <dbReference type="NCBI Taxonomy" id="74649"/>
    <lineage>
        <taxon>Eukaryota</taxon>
        <taxon>Viridiplantae</taxon>
        <taxon>Streptophyta</taxon>
        <taxon>Embryophyta</taxon>
        <taxon>Tracheophyta</taxon>
        <taxon>Spermatophyta</taxon>
        <taxon>Magnoliopsida</taxon>
        <taxon>eudicotyledons</taxon>
        <taxon>Gunneridae</taxon>
        <taxon>Pentapetalae</taxon>
        <taxon>rosids</taxon>
        <taxon>fabids</taxon>
        <taxon>Rosales</taxon>
        <taxon>Rosaceae</taxon>
        <taxon>Rosoideae</taxon>
        <taxon>Rosoideae incertae sedis</taxon>
        <taxon>Rosa</taxon>
    </lineage>
</organism>
<comment type="caution">
    <text evidence="1">The sequence shown here is derived from an EMBL/GenBank/DDBJ whole genome shotgun (WGS) entry which is preliminary data.</text>
</comment>
<accession>A0A2P6SPX7</accession>
<evidence type="ECO:0000313" key="1">
    <source>
        <dbReference type="EMBL" id="PRQ60725.1"/>
    </source>
</evidence>
<evidence type="ECO:0000313" key="2">
    <source>
        <dbReference type="Proteomes" id="UP000238479"/>
    </source>
</evidence>
<protein>
    <recommendedName>
        <fullName evidence="3">Gag-polypeptide of LTR copia-type</fullName>
    </recommendedName>
</protein>
<dbReference type="Gramene" id="PRQ60725">
    <property type="protein sequence ID" value="PRQ60725"/>
    <property type="gene ID" value="RchiOBHm_Chr1g0384421"/>
</dbReference>
<dbReference type="EMBL" id="PDCK01000039">
    <property type="protein sequence ID" value="PRQ60725.1"/>
    <property type="molecule type" value="Genomic_DNA"/>
</dbReference>
<dbReference type="AlphaFoldDB" id="A0A2P6SPX7"/>
<gene>
    <name evidence="1" type="ORF">RchiOBHm_Chr1g0384421</name>
</gene>
<reference evidence="1 2" key="1">
    <citation type="journal article" date="2018" name="Nat. Genet.">
        <title>The Rosa genome provides new insights in the design of modern roses.</title>
        <authorList>
            <person name="Bendahmane M."/>
        </authorList>
    </citation>
    <scope>NUCLEOTIDE SEQUENCE [LARGE SCALE GENOMIC DNA]</scope>
    <source>
        <strain evidence="2">cv. Old Blush</strain>
    </source>
</reference>
<name>A0A2P6SPX7_ROSCH</name>
<sequence length="99" mass="11512">MAMSQSEINSLLSTITVRHGENNFIKWRFQFQYLLEINDLFGYFDGSYPCPPCFALTDEREVTREVTSAYRLWKKTDKTLLGLLMATLDDDIMEIIFGS</sequence>
<keyword evidence="2" id="KW-1185">Reference proteome</keyword>
<proteinExistence type="predicted"/>
<evidence type="ECO:0008006" key="3">
    <source>
        <dbReference type="Google" id="ProtNLM"/>
    </source>
</evidence>